<comment type="catalytic activity">
    <reaction evidence="5">
        <text>Hydrolytically removes 5'-nucleotides successively from the 3'-hydroxy termini of 3'-hydroxy-terminated oligonucleotides.</text>
        <dbReference type="EC" id="3.1.4.1"/>
    </reaction>
</comment>
<evidence type="ECO:0000256" key="1">
    <source>
        <dbReference type="ARBA" id="ARBA00022722"/>
    </source>
</evidence>
<dbReference type="InterPro" id="IPR002156">
    <property type="entry name" value="RNaseH_domain"/>
</dbReference>
<dbReference type="Pfam" id="PF08774">
    <property type="entry name" value="VRR_NUC"/>
    <property type="match status" value="1"/>
</dbReference>
<comment type="similarity">
    <text evidence="5">Belongs to the FAN1 family.</text>
</comment>
<evidence type="ECO:0000313" key="8">
    <source>
        <dbReference type="Proteomes" id="UP001180020"/>
    </source>
</evidence>
<organism evidence="7 8">
    <name type="scientific">Acorus calamus</name>
    <name type="common">Sweet flag</name>
    <dbReference type="NCBI Taxonomy" id="4465"/>
    <lineage>
        <taxon>Eukaryota</taxon>
        <taxon>Viridiplantae</taxon>
        <taxon>Streptophyta</taxon>
        <taxon>Embryophyta</taxon>
        <taxon>Tracheophyta</taxon>
        <taxon>Spermatophyta</taxon>
        <taxon>Magnoliopsida</taxon>
        <taxon>Liliopsida</taxon>
        <taxon>Acoraceae</taxon>
        <taxon>Acorus</taxon>
    </lineage>
</organism>
<dbReference type="InterPro" id="IPR036397">
    <property type="entry name" value="RNaseH_sf"/>
</dbReference>
<dbReference type="InterPro" id="IPR012337">
    <property type="entry name" value="RNaseH-like_sf"/>
</dbReference>
<evidence type="ECO:0000313" key="7">
    <source>
        <dbReference type="EMBL" id="KAK1325014.1"/>
    </source>
</evidence>
<dbReference type="InterPro" id="IPR049132">
    <property type="entry name" value="FAN1-like_euk"/>
</dbReference>
<dbReference type="InterPro" id="IPR033315">
    <property type="entry name" value="Fan1-like"/>
</dbReference>
<dbReference type="EC" id="3.1.4.1" evidence="5"/>
<keyword evidence="5" id="KW-0539">Nucleus</keyword>
<dbReference type="GO" id="GO:0005634">
    <property type="term" value="C:nucleus"/>
    <property type="evidence" value="ECO:0007669"/>
    <property type="project" value="UniProtKB-SubCell"/>
</dbReference>
<protein>
    <recommendedName>
        <fullName evidence="5">Fanconi-associated nuclease</fullName>
        <ecNumber evidence="5">3.1.4.1</ecNumber>
    </recommendedName>
</protein>
<dbReference type="GO" id="GO:0017108">
    <property type="term" value="F:5'-flap endonuclease activity"/>
    <property type="evidence" value="ECO:0007669"/>
    <property type="project" value="TreeGrafter"/>
</dbReference>
<dbReference type="GO" id="GO:0004528">
    <property type="term" value="F:phosphodiesterase I activity"/>
    <property type="evidence" value="ECO:0007669"/>
    <property type="project" value="UniProtKB-EC"/>
</dbReference>
<proteinExistence type="inferred from homology"/>
<dbReference type="GO" id="GO:0004523">
    <property type="term" value="F:RNA-DNA hybrid ribonuclease activity"/>
    <property type="evidence" value="ECO:0007669"/>
    <property type="project" value="InterPro"/>
</dbReference>
<gene>
    <name evidence="7" type="ORF">QJS10_CPA01g02277</name>
</gene>
<name>A0AAV9FIZ8_ACOCL</name>
<comment type="caution">
    <text evidence="7">The sequence shown here is derived from an EMBL/GenBank/DDBJ whole genome shotgun (WGS) entry which is preliminary data.</text>
</comment>
<keyword evidence="5" id="KW-0234">DNA repair</keyword>
<keyword evidence="1 5" id="KW-0540">Nuclease</keyword>
<dbReference type="PANTHER" id="PTHR15749">
    <property type="entry name" value="FANCONI-ASSOCIATED NUCLEASE 1"/>
    <property type="match status" value="1"/>
</dbReference>
<dbReference type="Gene3D" id="3.30.420.10">
    <property type="entry name" value="Ribonuclease H-like superfamily/Ribonuclease H"/>
    <property type="match status" value="1"/>
</dbReference>
<keyword evidence="4 5" id="KW-0460">Magnesium</keyword>
<dbReference type="InterPro" id="IPR014883">
    <property type="entry name" value="VRR_NUC"/>
</dbReference>
<dbReference type="GO" id="GO:0070336">
    <property type="term" value="F:flap-structured DNA binding"/>
    <property type="evidence" value="ECO:0007669"/>
    <property type="project" value="TreeGrafter"/>
</dbReference>
<reference evidence="7" key="1">
    <citation type="journal article" date="2023" name="Nat. Commun.">
        <title>Diploid and tetraploid genomes of Acorus and the evolution of monocots.</title>
        <authorList>
            <person name="Ma L."/>
            <person name="Liu K.W."/>
            <person name="Li Z."/>
            <person name="Hsiao Y.Y."/>
            <person name="Qi Y."/>
            <person name="Fu T."/>
            <person name="Tang G.D."/>
            <person name="Zhang D."/>
            <person name="Sun W.H."/>
            <person name="Liu D.K."/>
            <person name="Li Y."/>
            <person name="Chen G.Z."/>
            <person name="Liu X.D."/>
            <person name="Liao X.Y."/>
            <person name="Jiang Y.T."/>
            <person name="Yu X."/>
            <person name="Hao Y."/>
            <person name="Huang J."/>
            <person name="Zhao X.W."/>
            <person name="Ke S."/>
            <person name="Chen Y.Y."/>
            <person name="Wu W.L."/>
            <person name="Hsu J.L."/>
            <person name="Lin Y.F."/>
            <person name="Huang M.D."/>
            <person name="Li C.Y."/>
            <person name="Huang L."/>
            <person name="Wang Z.W."/>
            <person name="Zhao X."/>
            <person name="Zhong W.Y."/>
            <person name="Peng D.H."/>
            <person name="Ahmad S."/>
            <person name="Lan S."/>
            <person name="Zhang J.S."/>
            <person name="Tsai W.C."/>
            <person name="Van de Peer Y."/>
            <person name="Liu Z.J."/>
        </authorList>
    </citation>
    <scope>NUCLEOTIDE SEQUENCE</scope>
    <source>
        <strain evidence="7">CP</strain>
    </source>
</reference>
<dbReference type="CDD" id="cd22326">
    <property type="entry name" value="FAN1-like"/>
    <property type="match status" value="1"/>
</dbReference>
<dbReference type="GO" id="GO:0036297">
    <property type="term" value="P:interstrand cross-link repair"/>
    <property type="evidence" value="ECO:0007669"/>
    <property type="project" value="InterPro"/>
</dbReference>
<accession>A0AAV9FIZ8</accession>
<dbReference type="SUPFAM" id="SSF53098">
    <property type="entry name" value="Ribonuclease H-like"/>
    <property type="match status" value="1"/>
</dbReference>
<sequence length="1229" mass="138922">MWEADPTFKTIVDEAWTVEVRGSPMFKLVKKLSATKFALKKWNKEVFGPVQQALSRSCMELDNAQAFLQQCPHDPTLISFEQTARDIYTRNLFQEECFLRQKSRQLWLSSGDSNNKFFYDSLKSQSAVNTISRLKASNGTSLSTPTEIKDHIVQFYKDLLNCDSGTPISSLEVHGSLSEDENSSLLSSISTEEIRNEKVVFSFSISFPLLLAPPMLRSYNPFFLILSQHQAAFIKGRSIHHNILLAQNVKYLSSKGKSRLVLKWTSAKIQLRSFPTRKSHQVSWDTICKPFAEGGLGIKSIKDWSNGAAGVRFWEIAKNRQSMWAQWMRDRYLRKENLWIAKAHSCSSTTRLSILQAREWIAPKVRYLIFEGKSINLWYDPCLNGKGLQQILGWVTYDWGPLQDTTVAVFIRNGQWRKPMRSPAEINSLWDEIQQIEVEGFGKDILIWPSSKSGRLNLTEAWKAVRARGEDCQWISLSDDRGGYGALLRNNNADFIAGLAGRLDLHSINLLELKAIERGIQLRLSNAVTNLWIKSDSITAIAWGKHSFDLSNSGLRSEQLLRRTSLCEVMIASVDHCNVKIEYDKAEQGRPEHPATLPYLWTCFVDEGRWICTVYTCLTRGRTRKLSQRTLISFCSRLNDDVCNGEILANDAREKRTEETMKPCSSICLTESSSMTEEESNNREPEHCLPNNTDTYTNIILDNVVSEHASTDKEFTLSEASSFTPGTNVKADGMGTIDGVSVVLLTDSGSSHMLGFLPRELAEHLSPLIDKFHIKIEGSVTSLPNSSRGPWFRMANVSYPEISDSNNAIEGLHDAGHVCLFQSKGPSKCEVDEVMNALTKDICCIKKQELISFLSDAYDDGKCPMLPSMLLERSGIWVRVSCTADLLLWRVQALDVAEMMDHSLDANDLDTVMRCIEISDDFMSSSCKNISLTPFPDAATFLSCFTASWVYSKVVALGVSFFECEQRYGDSVRLLKGLLERITCDGRCGYWTLRFSIIWVISMRVSWRPKKDYLIHGFTLVQNWHYKSECYDGWENHQDVGNLPVLPSRLTDPSRNGAAGSSHYAEEGGWKGVHAESGIWLTIFGLVMWDVIFADIPNVFRTKFQTAPLDLNTDRFYMERESLIEAHLQKINEGMAEEVLIKSWQSHEETACRGVNWERHSLTDLRAAVSCIGGSCLASLCCHLAQDYRSWSSGMPDLLIWRFRGGETDGGEAKLVEVKSARGRLSEQQ</sequence>
<reference evidence="7" key="2">
    <citation type="submission" date="2023-06" db="EMBL/GenBank/DDBJ databases">
        <authorList>
            <person name="Ma L."/>
            <person name="Liu K.-W."/>
            <person name="Li Z."/>
            <person name="Hsiao Y.-Y."/>
            <person name="Qi Y."/>
            <person name="Fu T."/>
            <person name="Tang G."/>
            <person name="Zhang D."/>
            <person name="Sun W.-H."/>
            <person name="Liu D.-K."/>
            <person name="Li Y."/>
            <person name="Chen G.-Z."/>
            <person name="Liu X.-D."/>
            <person name="Liao X.-Y."/>
            <person name="Jiang Y.-T."/>
            <person name="Yu X."/>
            <person name="Hao Y."/>
            <person name="Huang J."/>
            <person name="Zhao X.-W."/>
            <person name="Ke S."/>
            <person name="Chen Y.-Y."/>
            <person name="Wu W.-L."/>
            <person name="Hsu J.-L."/>
            <person name="Lin Y.-F."/>
            <person name="Huang M.-D."/>
            <person name="Li C.-Y."/>
            <person name="Huang L."/>
            <person name="Wang Z.-W."/>
            <person name="Zhao X."/>
            <person name="Zhong W.-Y."/>
            <person name="Peng D.-H."/>
            <person name="Ahmad S."/>
            <person name="Lan S."/>
            <person name="Zhang J.-S."/>
            <person name="Tsai W.-C."/>
            <person name="Van De Peer Y."/>
            <person name="Liu Z.-J."/>
        </authorList>
    </citation>
    <scope>NUCLEOTIDE SEQUENCE</scope>
    <source>
        <strain evidence="7">CP</strain>
        <tissue evidence="7">Leaves</tissue>
    </source>
</reference>
<keyword evidence="5" id="KW-0464">Manganese</keyword>
<comment type="function">
    <text evidence="5">Nuclease required for the repair of DNA interstrand cross-links (ICL). Acts as a 5'-3' exonuclease that anchors at a cut end of DNA and cleaves DNA successively at every third nucleotide, allowing to excise an ICL from one strand through flanking incisions.</text>
</comment>
<comment type="cofactor">
    <cofactor evidence="5">
        <name>Mg(2+)</name>
        <dbReference type="ChEBI" id="CHEBI:18420"/>
    </cofactor>
    <cofactor evidence="5">
        <name>Mn(2+)</name>
        <dbReference type="ChEBI" id="CHEBI:29035"/>
    </cofactor>
</comment>
<dbReference type="EMBL" id="JAUJYO010000001">
    <property type="protein sequence ID" value="KAK1325014.1"/>
    <property type="molecule type" value="Genomic_DNA"/>
</dbReference>
<evidence type="ECO:0000256" key="3">
    <source>
        <dbReference type="ARBA" id="ARBA00022801"/>
    </source>
</evidence>
<evidence type="ECO:0000256" key="4">
    <source>
        <dbReference type="ARBA" id="ARBA00022842"/>
    </source>
</evidence>
<dbReference type="InterPro" id="IPR044730">
    <property type="entry name" value="RNase_H-like_dom_plant"/>
</dbReference>
<evidence type="ECO:0000256" key="5">
    <source>
        <dbReference type="RuleBase" id="RU365033"/>
    </source>
</evidence>
<dbReference type="CDD" id="cd06222">
    <property type="entry name" value="RNase_H_like"/>
    <property type="match status" value="1"/>
</dbReference>
<dbReference type="PANTHER" id="PTHR15749:SF4">
    <property type="entry name" value="FANCONI-ASSOCIATED NUCLEASE 1"/>
    <property type="match status" value="1"/>
</dbReference>
<dbReference type="Pfam" id="PF13456">
    <property type="entry name" value="RVT_3"/>
    <property type="match status" value="1"/>
</dbReference>
<keyword evidence="8" id="KW-1185">Reference proteome</keyword>
<dbReference type="SMART" id="SM00990">
    <property type="entry name" value="VRR_NUC"/>
    <property type="match status" value="1"/>
</dbReference>
<feature type="domain" description="VRR-NUC" evidence="6">
    <location>
        <begin position="1131"/>
        <end position="1229"/>
    </location>
</feature>
<dbReference type="GO" id="GO:0046872">
    <property type="term" value="F:metal ion binding"/>
    <property type="evidence" value="ECO:0007669"/>
    <property type="project" value="UniProtKB-KW"/>
</dbReference>
<evidence type="ECO:0000256" key="2">
    <source>
        <dbReference type="ARBA" id="ARBA00022723"/>
    </source>
</evidence>
<comment type="subcellular location">
    <subcellularLocation>
        <location evidence="5">Nucleus</location>
    </subcellularLocation>
</comment>
<evidence type="ECO:0000259" key="6">
    <source>
        <dbReference type="SMART" id="SM00990"/>
    </source>
</evidence>
<keyword evidence="3 5" id="KW-0378">Hydrolase</keyword>
<keyword evidence="5" id="KW-0227">DNA damage</keyword>
<dbReference type="Proteomes" id="UP001180020">
    <property type="component" value="Unassembled WGS sequence"/>
</dbReference>
<dbReference type="GO" id="GO:0008409">
    <property type="term" value="F:5'-3' exonuclease activity"/>
    <property type="evidence" value="ECO:0007669"/>
    <property type="project" value="TreeGrafter"/>
</dbReference>
<keyword evidence="2 5" id="KW-0479">Metal-binding</keyword>
<dbReference type="AlphaFoldDB" id="A0AAV9FIZ8"/>